<organism evidence="1 2">
    <name type="scientific">Cerrena zonata</name>
    <dbReference type="NCBI Taxonomy" id="2478898"/>
    <lineage>
        <taxon>Eukaryota</taxon>
        <taxon>Fungi</taxon>
        <taxon>Dikarya</taxon>
        <taxon>Basidiomycota</taxon>
        <taxon>Agaricomycotina</taxon>
        <taxon>Agaricomycetes</taxon>
        <taxon>Polyporales</taxon>
        <taxon>Cerrenaceae</taxon>
        <taxon>Cerrena</taxon>
    </lineage>
</organism>
<dbReference type="EMBL" id="JASBNA010000011">
    <property type="protein sequence ID" value="KAK7688008.1"/>
    <property type="molecule type" value="Genomic_DNA"/>
</dbReference>
<sequence>MDLMKGEHRSLPSSQHQTLCDHCLPFACVHPGDFGVVSDILTKQICSSFSASVVNAVHYRPPSGSSMNEDTVESSPPPLSCSQFFLLATSISPGILTRLSSVLPAYRFPAIFARCRTSENLRGVALGGSVTFKLKQANPSLPLSVISDYDDKILSCHISRRNGFPKAATGS</sequence>
<evidence type="ECO:0000313" key="2">
    <source>
        <dbReference type="Proteomes" id="UP001385951"/>
    </source>
</evidence>
<dbReference type="AlphaFoldDB" id="A0AAW0GDI0"/>
<protein>
    <submittedName>
        <fullName evidence="1">Uncharacterized protein</fullName>
    </submittedName>
</protein>
<evidence type="ECO:0000313" key="1">
    <source>
        <dbReference type="EMBL" id="KAK7688008.1"/>
    </source>
</evidence>
<proteinExistence type="predicted"/>
<accession>A0AAW0GDI0</accession>
<comment type="caution">
    <text evidence="1">The sequence shown here is derived from an EMBL/GenBank/DDBJ whole genome shotgun (WGS) entry which is preliminary data.</text>
</comment>
<keyword evidence="2" id="KW-1185">Reference proteome</keyword>
<name>A0AAW0GDI0_9APHY</name>
<dbReference type="Proteomes" id="UP001385951">
    <property type="component" value="Unassembled WGS sequence"/>
</dbReference>
<gene>
    <name evidence="1" type="ORF">QCA50_008378</name>
</gene>
<reference evidence="1 2" key="1">
    <citation type="submission" date="2022-09" db="EMBL/GenBank/DDBJ databases">
        <authorList>
            <person name="Palmer J.M."/>
        </authorList>
    </citation>
    <scope>NUCLEOTIDE SEQUENCE [LARGE SCALE GENOMIC DNA]</scope>
    <source>
        <strain evidence="1 2">DSM 7382</strain>
    </source>
</reference>